<dbReference type="Pfam" id="PF00005">
    <property type="entry name" value="ABC_tran"/>
    <property type="match status" value="1"/>
</dbReference>
<reference evidence="5" key="1">
    <citation type="submission" date="2021-04" db="EMBL/GenBank/DDBJ databases">
        <title>Draft genome sequence of Xylanibacillus composti strain K13.</title>
        <authorList>
            <person name="Uke A."/>
            <person name="Chhe C."/>
            <person name="Baramee S."/>
            <person name="Kosugi A."/>
        </authorList>
    </citation>
    <scope>NUCLEOTIDE SEQUENCE</scope>
    <source>
        <strain evidence="5">K13</strain>
    </source>
</reference>
<protein>
    <submittedName>
        <fullName evidence="5">Phosphonates import ATP-binding protein PhnC</fullName>
    </submittedName>
</protein>
<dbReference type="SUPFAM" id="SSF52540">
    <property type="entry name" value="P-loop containing nucleoside triphosphate hydrolases"/>
    <property type="match status" value="1"/>
</dbReference>
<dbReference type="PROSITE" id="PS00211">
    <property type="entry name" value="ABC_TRANSPORTER_1"/>
    <property type="match status" value="1"/>
</dbReference>
<dbReference type="PANTHER" id="PTHR43166">
    <property type="entry name" value="AMINO ACID IMPORT ATP-BINDING PROTEIN"/>
    <property type="match status" value="1"/>
</dbReference>
<evidence type="ECO:0000313" key="6">
    <source>
        <dbReference type="Proteomes" id="UP000677918"/>
    </source>
</evidence>
<feature type="domain" description="ABC transporter" evidence="4">
    <location>
        <begin position="2"/>
        <end position="243"/>
    </location>
</feature>
<evidence type="ECO:0000313" key="5">
    <source>
        <dbReference type="EMBL" id="GIQ67739.1"/>
    </source>
</evidence>
<dbReference type="RefSeq" id="WP_213410369.1">
    <property type="nucleotide sequence ID" value="NZ_BOVK01000006.1"/>
</dbReference>
<dbReference type="InterPro" id="IPR017871">
    <property type="entry name" value="ABC_transporter-like_CS"/>
</dbReference>
<gene>
    <name evidence="5" type="primary">phnC_1</name>
    <name evidence="5" type="ORF">XYCOK13_05630</name>
</gene>
<dbReference type="SMART" id="SM00382">
    <property type="entry name" value="AAA"/>
    <property type="match status" value="1"/>
</dbReference>
<evidence type="ECO:0000259" key="4">
    <source>
        <dbReference type="PROSITE" id="PS50893"/>
    </source>
</evidence>
<keyword evidence="1" id="KW-0813">Transport</keyword>
<dbReference type="Proteomes" id="UP000677918">
    <property type="component" value="Unassembled WGS sequence"/>
</dbReference>
<name>A0A8J4GYZ2_9BACL</name>
<dbReference type="AlphaFoldDB" id="A0A8J4GYZ2"/>
<sequence>MLVIKQLHKSYEDKPVLKGIDFAVAEGEFICLIGASGSGKTTLFRCLALRERWDRGQYLYKGNDLVKLNPLARWWQRRDWAYIEEKAVLNPNKTALQNILASRTKYIPFWRRLIGKPGVDEHVFAMDYLEKVGLLDQAKRKTGKLSGGEKQRVAIAKALVQGAQIVFTDEPVSGLDPRSAESVMSDLKHMNEKQKVTVFCIMHQVDLAEKFADRILGMADGKIVLDVRGRRLTGEERRSVLGME</sequence>
<dbReference type="Gene3D" id="3.40.50.300">
    <property type="entry name" value="P-loop containing nucleotide triphosphate hydrolases"/>
    <property type="match status" value="1"/>
</dbReference>
<dbReference type="EMBL" id="BOVK01000006">
    <property type="protein sequence ID" value="GIQ67739.1"/>
    <property type="molecule type" value="Genomic_DNA"/>
</dbReference>
<keyword evidence="3 5" id="KW-0067">ATP-binding</keyword>
<dbReference type="InterPro" id="IPR003439">
    <property type="entry name" value="ABC_transporter-like_ATP-bd"/>
</dbReference>
<comment type="caution">
    <text evidence="5">The sequence shown here is derived from an EMBL/GenBank/DDBJ whole genome shotgun (WGS) entry which is preliminary data.</text>
</comment>
<evidence type="ECO:0000256" key="3">
    <source>
        <dbReference type="ARBA" id="ARBA00022840"/>
    </source>
</evidence>
<accession>A0A8J4GYZ2</accession>
<dbReference type="InterPro" id="IPR050086">
    <property type="entry name" value="MetN_ABC_transporter-like"/>
</dbReference>
<organism evidence="5 6">
    <name type="scientific">Xylanibacillus composti</name>
    <dbReference type="NCBI Taxonomy" id="1572762"/>
    <lineage>
        <taxon>Bacteria</taxon>
        <taxon>Bacillati</taxon>
        <taxon>Bacillota</taxon>
        <taxon>Bacilli</taxon>
        <taxon>Bacillales</taxon>
        <taxon>Paenibacillaceae</taxon>
        <taxon>Xylanibacillus</taxon>
    </lineage>
</organism>
<proteinExistence type="predicted"/>
<evidence type="ECO:0000256" key="1">
    <source>
        <dbReference type="ARBA" id="ARBA00022448"/>
    </source>
</evidence>
<dbReference type="GO" id="GO:0016887">
    <property type="term" value="F:ATP hydrolysis activity"/>
    <property type="evidence" value="ECO:0007669"/>
    <property type="project" value="InterPro"/>
</dbReference>
<dbReference type="InterPro" id="IPR027417">
    <property type="entry name" value="P-loop_NTPase"/>
</dbReference>
<dbReference type="PROSITE" id="PS50893">
    <property type="entry name" value="ABC_TRANSPORTER_2"/>
    <property type="match status" value="1"/>
</dbReference>
<keyword evidence="2" id="KW-0547">Nucleotide-binding</keyword>
<dbReference type="GO" id="GO:0005524">
    <property type="term" value="F:ATP binding"/>
    <property type="evidence" value="ECO:0007669"/>
    <property type="project" value="UniProtKB-KW"/>
</dbReference>
<dbReference type="InterPro" id="IPR003593">
    <property type="entry name" value="AAA+_ATPase"/>
</dbReference>
<keyword evidence="6" id="KW-1185">Reference proteome</keyword>
<evidence type="ECO:0000256" key="2">
    <source>
        <dbReference type="ARBA" id="ARBA00022741"/>
    </source>
</evidence>